<organism evidence="2 3">
    <name type="scientific">Tegillarca granosa</name>
    <name type="common">Malaysian cockle</name>
    <name type="synonym">Anadara granosa</name>
    <dbReference type="NCBI Taxonomy" id="220873"/>
    <lineage>
        <taxon>Eukaryota</taxon>
        <taxon>Metazoa</taxon>
        <taxon>Spiralia</taxon>
        <taxon>Lophotrochozoa</taxon>
        <taxon>Mollusca</taxon>
        <taxon>Bivalvia</taxon>
        <taxon>Autobranchia</taxon>
        <taxon>Pteriomorphia</taxon>
        <taxon>Arcoida</taxon>
        <taxon>Arcoidea</taxon>
        <taxon>Arcidae</taxon>
        <taxon>Tegillarca</taxon>
    </lineage>
</organism>
<gene>
    <name evidence="2" type="ORF">KUTeg_024557</name>
</gene>
<feature type="compositionally biased region" description="Acidic residues" evidence="1">
    <location>
        <begin position="477"/>
        <end position="505"/>
    </location>
</feature>
<evidence type="ECO:0000313" key="2">
    <source>
        <dbReference type="EMBL" id="KAJ8298026.1"/>
    </source>
</evidence>
<comment type="caution">
    <text evidence="2">The sequence shown here is derived from an EMBL/GenBank/DDBJ whole genome shotgun (WGS) entry which is preliminary data.</text>
</comment>
<feature type="region of interest" description="Disordered" evidence="1">
    <location>
        <begin position="1"/>
        <end position="28"/>
    </location>
</feature>
<evidence type="ECO:0000256" key="1">
    <source>
        <dbReference type="SAM" id="MobiDB-lite"/>
    </source>
</evidence>
<feature type="region of interest" description="Disordered" evidence="1">
    <location>
        <begin position="477"/>
        <end position="507"/>
    </location>
</feature>
<feature type="region of interest" description="Disordered" evidence="1">
    <location>
        <begin position="880"/>
        <end position="947"/>
    </location>
</feature>
<evidence type="ECO:0008006" key="4">
    <source>
        <dbReference type="Google" id="ProtNLM"/>
    </source>
</evidence>
<accession>A0ABQ9DXP1</accession>
<feature type="compositionally biased region" description="Polar residues" evidence="1">
    <location>
        <begin position="932"/>
        <end position="947"/>
    </location>
</feature>
<dbReference type="PANTHER" id="PTHR21254:SF1">
    <property type="entry name" value="C2 DOMAIN-CONTAINING PROTEIN 3"/>
    <property type="match status" value="1"/>
</dbReference>
<dbReference type="Proteomes" id="UP001217089">
    <property type="component" value="Unassembled WGS sequence"/>
</dbReference>
<reference evidence="2 3" key="1">
    <citation type="submission" date="2022-12" db="EMBL/GenBank/DDBJ databases">
        <title>Chromosome-level genome of Tegillarca granosa.</title>
        <authorList>
            <person name="Kim J."/>
        </authorList>
    </citation>
    <scope>NUCLEOTIDE SEQUENCE [LARGE SCALE GENOMIC DNA]</scope>
    <source>
        <strain evidence="2">Teg-2019</strain>
        <tissue evidence="2">Adductor muscle</tissue>
    </source>
</reference>
<dbReference type="EMBL" id="JARBDR010000923">
    <property type="protein sequence ID" value="KAJ8298026.1"/>
    <property type="molecule type" value="Genomic_DNA"/>
</dbReference>
<evidence type="ECO:0000313" key="3">
    <source>
        <dbReference type="Proteomes" id="UP001217089"/>
    </source>
</evidence>
<protein>
    <recommendedName>
        <fullName evidence="4">C2 domain-containing protein</fullName>
    </recommendedName>
</protein>
<sequence>MSEASDSDVGSVGRSETSQVSFDMPPSDIDEPVQAVTFNHRSVFPVMFDGTAVEKWWKSALVFKIYSRSAGQKVTNDLDSHSTQTEPVSVEYSHSLPHGAPFTQQLPPLYSMPVQQNMPDTSEFPVISIDNFVPIVDPLTGSQYGQLKVLLAMGSAEQIDRLQRLKADDVSNSQVPERPQHYLERNDIYKQPNNNVSLMGTECVVEHLFEIIVEGIRGLAMFENMMWGEADCFVQYHFPSQPQSQSTGSPVKQACAGSGGGSGGIPFEVWCRYYHPNVRDQCIAKTSLPLAKLCAMVTMQKRGEASVQTFALPLTQVLTDTDSFDPEKKAKNDSNPAVSRNLSGAQVCISVGVIRASGLKSAAEAIAHLDSGMQYPAEVGVNAYTKVKLSFLGKGHFTILPGINGWFPINLPSLGWQKDESNVDVSGAEAETPSMRGLERVVGGLELSVKFAHHDNRERVIHAARGVGWSPVELDVEQDEDWESEDEVVGDSDQSDEEFDTEYDPNDSFHQLTVNKRMQKPSPNKSQLGPVTEEVASSFTVVISIERALHLPHICEKNRSEESLPNTYVSYQTTESTTPAHTIVFHNSDDPVWDHQHETKLSTELLYEENKQICGWYNIVDFNGQCKGQIKVSVIPQECVRRYRHGIAAAAAIPSEPISLPVGVSNHDHHPLFFADQPISLPVDPCPFTSQLPQFDTQFSSMQQQHDMLQQQLSQNIRQFLNQQQANLDSINNVEREPSLHWNPAMQNNIEARESSMHWTPNFTDLRFDDKNAASRSVLFSSLRKNLQDLDDITNKLKCKLHVGPAEMDKVQNSSNQVDAVCSTPIPMGSGEMTLTSTHSALSTISSLQFTHRSARINESEVHLTGSNEAESSQTAVDSGAFSVTHSSEKYQDTDPPDSQRSCDRIDTFRMGMTPRDLAHTGPLDSERSTFHYGSTPRSAQNNSTEL</sequence>
<dbReference type="PANTHER" id="PTHR21254">
    <property type="entry name" value="C2 DOMAIN-CONTAINING PROTEIN 3"/>
    <property type="match status" value="1"/>
</dbReference>
<proteinExistence type="predicted"/>
<name>A0ABQ9DXP1_TEGGR</name>
<keyword evidence="3" id="KW-1185">Reference proteome</keyword>